<dbReference type="PROSITE" id="PS50048">
    <property type="entry name" value="ZN2_CY6_FUNGAL_2"/>
    <property type="match status" value="1"/>
</dbReference>
<dbReference type="EMBL" id="JAGPXD010000001">
    <property type="protein sequence ID" value="KAH7377239.1"/>
    <property type="molecule type" value="Genomic_DNA"/>
</dbReference>
<accession>A0A8K0XA60</accession>
<dbReference type="InterPro" id="IPR001138">
    <property type="entry name" value="Zn2Cys6_DnaBD"/>
</dbReference>
<dbReference type="CDD" id="cd00067">
    <property type="entry name" value="GAL4"/>
    <property type="match status" value="1"/>
</dbReference>
<keyword evidence="1" id="KW-0539">Nucleus</keyword>
<dbReference type="SUPFAM" id="SSF57701">
    <property type="entry name" value="Zn2/Cys6 DNA-binding domain"/>
    <property type="match status" value="1"/>
</dbReference>
<dbReference type="Gene3D" id="4.10.240.10">
    <property type="entry name" value="Zn(2)-C6 fungal-type DNA-binding domain"/>
    <property type="match status" value="1"/>
</dbReference>
<feature type="region of interest" description="Disordered" evidence="2">
    <location>
        <begin position="1"/>
        <end position="42"/>
    </location>
</feature>
<gene>
    <name evidence="4" type="ORF">B0T11DRAFT_273835</name>
</gene>
<comment type="caution">
    <text evidence="4">The sequence shown here is derived from an EMBL/GenBank/DDBJ whole genome shotgun (WGS) entry which is preliminary data.</text>
</comment>
<evidence type="ECO:0000256" key="2">
    <source>
        <dbReference type="SAM" id="MobiDB-lite"/>
    </source>
</evidence>
<dbReference type="GO" id="GO:0008270">
    <property type="term" value="F:zinc ion binding"/>
    <property type="evidence" value="ECO:0007669"/>
    <property type="project" value="InterPro"/>
</dbReference>
<feature type="domain" description="Zn(2)-C6 fungal-type" evidence="3">
    <location>
        <begin position="43"/>
        <end position="73"/>
    </location>
</feature>
<dbReference type="OrthoDB" id="426882at2759"/>
<dbReference type="InterPro" id="IPR036864">
    <property type="entry name" value="Zn2-C6_fun-type_DNA-bd_sf"/>
</dbReference>
<evidence type="ECO:0000313" key="5">
    <source>
        <dbReference type="Proteomes" id="UP000813385"/>
    </source>
</evidence>
<protein>
    <recommendedName>
        <fullName evidence="3">Zn(2)-C6 fungal-type domain-containing protein</fullName>
    </recommendedName>
</protein>
<dbReference type="PANTHER" id="PTHR47256">
    <property type="entry name" value="ZN(II)2CYS6 TRANSCRIPTION FACTOR (EUROFUNG)-RELATED"/>
    <property type="match status" value="1"/>
</dbReference>
<evidence type="ECO:0000259" key="3">
    <source>
        <dbReference type="PROSITE" id="PS50048"/>
    </source>
</evidence>
<sequence length="231" mass="25536">MSPFREILPAGPGLRQESTSNTSESTPQSSSPSPRKHPNTKIACTPCRRRKSKCDGRRPVCTSCRPGIHKCEYDGEPDLTPAAALRKKHDELHHRIQLFEEIFRLLSEKSNSESIEILHRMRQTDSDLEELVTLINHGSLLVQLSTAHGGLQQGDEVSSAPTALQPLASDGITTIMAYINTYMAQLKPLSKVLFLQELKAHIDEMIATQSYNIGALASQPEASIGPRHPHD</sequence>
<dbReference type="PANTHER" id="PTHR47256:SF1">
    <property type="entry name" value="ZN(II)2CYS6 TRANSCRIPTION FACTOR (EUROFUNG)"/>
    <property type="match status" value="1"/>
</dbReference>
<evidence type="ECO:0000313" key="4">
    <source>
        <dbReference type="EMBL" id="KAH7377239.1"/>
    </source>
</evidence>
<dbReference type="AlphaFoldDB" id="A0A8K0XA60"/>
<organism evidence="4 5">
    <name type="scientific">Plectosphaerella cucumerina</name>
    <dbReference type="NCBI Taxonomy" id="40658"/>
    <lineage>
        <taxon>Eukaryota</taxon>
        <taxon>Fungi</taxon>
        <taxon>Dikarya</taxon>
        <taxon>Ascomycota</taxon>
        <taxon>Pezizomycotina</taxon>
        <taxon>Sordariomycetes</taxon>
        <taxon>Hypocreomycetidae</taxon>
        <taxon>Glomerellales</taxon>
        <taxon>Plectosphaerellaceae</taxon>
        <taxon>Plectosphaerella</taxon>
    </lineage>
</organism>
<evidence type="ECO:0000256" key="1">
    <source>
        <dbReference type="ARBA" id="ARBA00023242"/>
    </source>
</evidence>
<dbReference type="SMART" id="SM00066">
    <property type="entry name" value="GAL4"/>
    <property type="match status" value="1"/>
</dbReference>
<proteinExistence type="predicted"/>
<dbReference type="Proteomes" id="UP000813385">
    <property type="component" value="Unassembled WGS sequence"/>
</dbReference>
<keyword evidence="5" id="KW-1185">Reference proteome</keyword>
<name>A0A8K0XA60_9PEZI</name>
<dbReference type="GO" id="GO:0000981">
    <property type="term" value="F:DNA-binding transcription factor activity, RNA polymerase II-specific"/>
    <property type="evidence" value="ECO:0007669"/>
    <property type="project" value="InterPro"/>
</dbReference>
<reference evidence="4" key="1">
    <citation type="journal article" date="2021" name="Nat. Commun.">
        <title>Genetic determinants of endophytism in the Arabidopsis root mycobiome.</title>
        <authorList>
            <person name="Mesny F."/>
            <person name="Miyauchi S."/>
            <person name="Thiergart T."/>
            <person name="Pickel B."/>
            <person name="Atanasova L."/>
            <person name="Karlsson M."/>
            <person name="Huettel B."/>
            <person name="Barry K.W."/>
            <person name="Haridas S."/>
            <person name="Chen C."/>
            <person name="Bauer D."/>
            <person name="Andreopoulos W."/>
            <person name="Pangilinan J."/>
            <person name="LaButti K."/>
            <person name="Riley R."/>
            <person name="Lipzen A."/>
            <person name="Clum A."/>
            <person name="Drula E."/>
            <person name="Henrissat B."/>
            <person name="Kohler A."/>
            <person name="Grigoriev I.V."/>
            <person name="Martin F.M."/>
            <person name="Hacquard S."/>
        </authorList>
    </citation>
    <scope>NUCLEOTIDE SEQUENCE</scope>
    <source>
        <strain evidence="4">MPI-CAGE-AT-0016</strain>
    </source>
</reference>
<dbReference type="Pfam" id="PF00172">
    <property type="entry name" value="Zn_clus"/>
    <property type="match status" value="1"/>
</dbReference>
<feature type="compositionally biased region" description="Low complexity" evidence="2">
    <location>
        <begin position="16"/>
        <end position="33"/>
    </location>
</feature>
<dbReference type="InterPro" id="IPR053187">
    <property type="entry name" value="Notoamide_regulator"/>
</dbReference>